<proteinExistence type="predicted"/>
<protein>
    <submittedName>
        <fullName evidence="1">DUF5694 domain-containing protein</fullName>
    </submittedName>
</protein>
<dbReference type="RefSeq" id="WP_302041040.1">
    <property type="nucleotide sequence ID" value="NZ_JAUKPO010000027.1"/>
</dbReference>
<organism evidence="1 2">
    <name type="scientific">Rhodocytophaga aerolata</name>
    <dbReference type="NCBI Taxonomy" id="455078"/>
    <lineage>
        <taxon>Bacteria</taxon>
        <taxon>Pseudomonadati</taxon>
        <taxon>Bacteroidota</taxon>
        <taxon>Cytophagia</taxon>
        <taxon>Cytophagales</taxon>
        <taxon>Rhodocytophagaceae</taxon>
        <taxon>Rhodocytophaga</taxon>
    </lineage>
</organism>
<accession>A0ABT8RGG6</accession>
<dbReference type="Pfam" id="PF18950">
    <property type="entry name" value="DUF5694"/>
    <property type="match status" value="1"/>
</dbReference>
<keyword evidence="2" id="KW-1185">Reference proteome</keyword>
<evidence type="ECO:0000313" key="2">
    <source>
        <dbReference type="Proteomes" id="UP001168528"/>
    </source>
</evidence>
<comment type="caution">
    <text evidence="1">The sequence shown here is derived from an EMBL/GenBank/DDBJ whole genome shotgun (WGS) entry which is preliminary data.</text>
</comment>
<dbReference type="EMBL" id="JAUKPO010000027">
    <property type="protein sequence ID" value="MDO1450238.1"/>
    <property type="molecule type" value="Genomic_DNA"/>
</dbReference>
<name>A0ABT8RGG6_9BACT</name>
<reference evidence="1" key="1">
    <citation type="submission" date="2023-07" db="EMBL/GenBank/DDBJ databases">
        <title>The genome sequence of Rhodocytophaga aerolata KACC 12507.</title>
        <authorList>
            <person name="Zhang X."/>
        </authorList>
    </citation>
    <scope>NUCLEOTIDE SEQUENCE</scope>
    <source>
        <strain evidence="1">KACC 12507</strain>
    </source>
</reference>
<dbReference type="InterPro" id="IPR043749">
    <property type="entry name" value="DUF5694"/>
</dbReference>
<evidence type="ECO:0000313" key="1">
    <source>
        <dbReference type="EMBL" id="MDO1450238.1"/>
    </source>
</evidence>
<gene>
    <name evidence="1" type="ORF">Q0590_28415</name>
</gene>
<sequence>MKPLLTVLAFFICIHTLLGQTPSHKTKILLLGVPHFTPSPTDVYKSKGFDVESTKGQKQIAEVVTKLAAFKPNQICVEREVNYQPKLDSAYKLYLTGKYKLGVSEIDQLGFQTAKKLGLTSLTAVNYMGYFETAPLEEFATKNNQTHLLDSLYQFAQANNDENKDKQQNLPLKEFLLFDNSPYALSNNHQLYTKYTVKIGKEDQYVGTNLVAEWYKTNLHIYTNILRKLQPADRAILVIYGQGHIPILRHLFESNPNFELVEVKDVLN</sequence>
<dbReference type="Proteomes" id="UP001168528">
    <property type="component" value="Unassembled WGS sequence"/>
</dbReference>